<organism evidence="1 2">
    <name type="scientific">Russula ochroleuca</name>
    <dbReference type="NCBI Taxonomy" id="152965"/>
    <lineage>
        <taxon>Eukaryota</taxon>
        <taxon>Fungi</taxon>
        <taxon>Dikarya</taxon>
        <taxon>Basidiomycota</taxon>
        <taxon>Agaricomycotina</taxon>
        <taxon>Agaricomycetes</taxon>
        <taxon>Russulales</taxon>
        <taxon>Russulaceae</taxon>
        <taxon>Russula</taxon>
    </lineage>
</organism>
<accession>A0A9P5JUR5</accession>
<gene>
    <name evidence="1" type="ORF">DFH94DRAFT_604006</name>
</gene>
<feature type="non-terminal residue" evidence="1">
    <location>
        <position position="70"/>
    </location>
</feature>
<proteinExistence type="predicted"/>
<keyword evidence="2" id="KW-1185">Reference proteome</keyword>
<reference evidence="1" key="2">
    <citation type="journal article" date="2020" name="Nat. Commun.">
        <title>Large-scale genome sequencing of mycorrhizal fungi provides insights into the early evolution of symbiotic traits.</title>
        <authorList>
            <person name="Miyauchi S."/>
            <person name="Kiss E."/>
            <person name="Kuo A."/>
            <person name="Drula E."/>
            <person name="Kohler A."/>
            <person name="Sanchez-Garcia M."/>
            <person name="Morin E."/>
            <person name="Andreopoulos B."/>
            <person name="Barry K.W."/>
            <person name="Bonito G."/>
            <person name="Buee M."/>
            <person name="Carver A."/>
            <person name="Chen C."/>
            <person name="Cichocki N."/>
            <person name="Clum A."/>
            <person name="Culley D."/>
            <person name="Crous P.W."/>
            <person name="Fauchery L."/>
            <person name="Girlanda M."/>
            <person name="Hayes R.D."/>
            <person name="Keri Z."/>
            <person name="LaButti K."/>
            <person name="Lipzen A."/>
            <person name="Lombard V."/>
            <person name="Magnuson J."/>
            <person name="Maillard F."/>
            <person name="Murat C."/>
            <person name="Nolan M."/>
            <person name="Ohm R.A."/>
            <person name="Pangilinan J."/>
            <person name="Pereira M.F."/>
            <person name="Perotto S."/>
            <person name="Peter M."/>
            <person name="Pfister S."/>
            <person name="Riley R."/>
            <person name="Sitrit Y."/>
            <person name="Stielow J.B."/>
            <person name="Szollosi G."/>
            <person name="Zifcakova L."/>
            <person name="Stursova M."/>
            <person name="Spatafora J.W."/>
            <person name="Tedersoo L."/>
            <person name="Vaario L.M."/>
            <person name="Yamada A."/>
            <person name="Yan M."/>
            <person name="Wang P."/>
            <person name="Xu J."/>
            <person name="Bruns T."/>
            <person name="Baldrian P."/>
            <person name="Vilgalys R."/>
            <person name="Dunand C."/>
            <person name="Henrissat B."/>
            <person name="Grigoriev I.V."/>
            <person name="Hibbett D."/>
            <person name="Nagy L.G."/>
            <person name="Martin F.M."/>
        </authorList>
    </citation>
    <scope>NUCLEOTIDE SEQUENCE</scope>
    <source>
        <strain evidence="1">Prilba</strain>
    </source>
</reference>
<reference evidence="1" key="1">
    <citation type="submission" date="2019-10" db="EMBL/GenBank/DDBJ databases">
        <authorList>
            <consortium name="DOE Joint Genome Institute"/>
            <person name="Kuo A."/>
            <person name="Miyauchi S."/>
            <person name="Kiss E."/>
            <person name="Drula E."/>
            <person name="Kohler A."/>
            <person name="Sanchez-Garcia M."/>
            <person name="Andreopoulos B."/>
            <person name="Barry K.W."/>
            <person name="Bonito G."/>
            <person name="Buee M."/>
            <person name="Carver A."/>
            <person name="Chen C."/>
            <person name="Cichocki N."/>
            <person name="Clum A."/>
            <person name="Culley D."/>
            <person name="Crous P.W."/>
            <person name="Fauchery L."/>
            <person name="Girlanda M."/>
            <person name="Hayes R."/>
            <person name="Keri Z."/>
            <person name="LaButti K."/>
            <person name="Lipzen A."/>
            <person name="Lombard V."/>
            <person name="Magnuson J."/>
            <person name="Maillard F."/>
            <person name="Morin E."/>
            <person name="Murat C."/>
            <person name="Nolan M."/>
            <person name="Ohm R."/>
            <person name="Pangilinan J."/>
            <person name="Pereira M."/>
            <person name="Perotto S."/>
            <person name="Peter M."/>
            <person name="Riley R."/>
            <person name="Sitrit Y."/>
            <person name="Stielow B."/>
            <person name="Szollosi G."/>
            <person name="Zifcakova L."/>
            <person name="Stursova M."/>
            <person name="Spatafora J.W."/>
            <person name="Tedersoo L."/>
            <person name="Vaario L.-M."/>
            <person name="Yamada A."/>
            <person name="Yan M."/>
            <person name="Wang P."/>
            <person name="Xu J."/>
            <person name="Bruns T."/>
            <person name="Baldrian P."/>
            <person name="Vilgalys R."/>
            <person name="Henrissat B."/>
            <person name="Grigoriev I.V."/>
            <person name="Hibbett D."/>
            <person name="Nagy L.G."/>
            <person name="Martin F.M."/>
        </authorList>
    </citation>
    <scope>NUCLEOTIDE SEQUENCE</scope>
    <source>
        <strain evidence="1">Prilba</strain>
    </source>
</reference>
<dbReference type="AlphaFoldDB" id="A0A9P5JUR5"/>
<feature type="non-terminal residue" evidence="1">
    <location>
        <position position="1"/>
    </location>
</feature>
<evidence type="ECO:0000313" key="2">
    <source>
        <dbReference type="Proteomes" id="UP000759537"/>
    </source>
</evidence>
<comment type="caution">
    <text evidence="1">The sequence shown here is derived from an EMBL/GenBank/DDBJ whole genome shotgun (WGS) entry which is preliminary data.</text>
</comment>
<sequence>ITSDNTSANGKICRMIQRLHEVRGLSDWNAQENQLMCLGHVVNLRTVDMMGHITKIAAVETTTVIWEYDP</sequence>
<evidence type="ECO:0000313" key="1">
    <source>
        <dbReference type="EMBL" id="KAF8465455.1"/>
    </source>
</evidence>
<dbReference type="OrthoDB" id="2749294at2759"/>
<dbReference type="EMBL" id="WHVB01000047">
    <property type="protein sequence ID" value="KAF8465455.1"/>
    <property type="molecule type" value="Genomic_DNA"/>
</dbReference>
<name>A0A9P5JUR5_9AGAM</name>
<dbReference type="Proteomes" id="UP000759537">
    <property type="component" value="Unassembled WGS sequence"/>
</dbReference>
<protein>
    <submittedName>
        <fullName evidence="1">Uncharacterized protein</fullName>
    </submittedName>
</protein>